<accession>A0A482JH85</accession>
<proteinExistence type="predicted"/>
<name>A0A482JH85_9CAUD</name>
<dbReference type="Proteomes" id="UP000295288">
    <property type="component" value="Segment"/>
</dbReference>
<reference evidence="1 2" key="1">
    <citation type="submission" date="2019-02" db="EMBL/GenBank/DDBJ databases">
        <title>A cornucopia of Shigella phages from the Cornhusker state.</title>
        <authorList>
            <person name="Doore S.M."/>
            <person name="Schrad J.R."/>
            <person name="Perrett H.R."/>
            <person name="Dover J.A."/>
            <person name="Schrad K.P."/>
            <person name="Dean W.F."/>
            <person name="Parent K.N."/>
        </authorList>
    </citation>
    <scope>NUCLEOTIDE SEQUENCE [LARGE SCALE GENOMIC DNA]</scope>
</reference>
<protein>
    <submittedName>
        <fullName evidence="1">Uncharacterized protein</fullName>
    </submittedName>
</protein>
<evidence type="ECO:0000313" key="1">
    <source>
        <dbReference type="EMBL" id="QBP33121.1"/>
    </source>
</evidence>
<organism evidence="1 2">
    <name type="scientific">Shigella phage Silverhawkium</name>
    <dbReference type="NCBI Taxonomy" id="2530185"/>
    <lineage>
        <taxon>Viruses</taxon>
        <taxon>Duplodnaviria</taxon>
        <taxon>Heunggongvirae</taxon>
        <taxon>Uroviricota</taxon>
        <taxon>Caudoviricetes</taxon>
        <taxon>Andersonviridae</taxon>
        <taxon>Ounavirinae</taxon>
        <taxon>Mooglevirus</taxon>
        <taxon>Mooglevirus silverhawkium</taxon>
    </lineage>
</organism>
<keyword evidence="2" id="KW-1185">Reference proteome</keyword>
<gene>
    <name evidence="1" type="ORF">Silverhawkium_gp34</name>
</gene>
<dbReference type="EMBL" id="MK562505">
    <property type="protein sequence ID" value="QBP33121.1"/>
    <property type="molecule type" value="Genomic_DNA"/>
</dbReference>
<sequence>MKTVNEVLLEKGINENFLLNTVETLAVVMRSNSLSGKMREIKNENCK</sequence>
<evidence type="ECO:0000313" key="2">
    <source>
        <dbReference type="Proteomes" id="UP000295288"/>
    </source>
</evidence>